<protein>
    <recommendedName>
        <fullName evidence="21">Purinergic receptor</fullName>
    </recommendedName>
</protein>
<evidence type="ECO:0000256" key="6">
    <source>
        <dbReference type="ARBA" id="ARBA00022989"/>
    </source>
</evidence>
<evidence type="ECO:0000256" key="10">
    <source>
        <dbReference type="ARBA" id="ARBA00023180"/>
    </source>
</evidence>
<gene>
    <name evidence="19" type="ORF">EG68_03704</name>
</gene>
<dbReference type="InterPro" id="IPR053792">
    <property type="entry name" value="P2X_RECEPTOR_CS"/>
</dbReference>
<evidence type="ECO:0000313" key="20">
    <source>
        <dbReference type="Proteomes" id="UP000822476"/>
    </source>
</evidence>
<evidence type="ECO:0000256" key="16">
    <source>
        <dbReference type="PIRSR" id="PIRSR005713-3"/>
    </source>
</evidence>
<keyword evidence="6 18" id="KW-1133">Transmembrane helix</keyword>
<dbReference type="InterPro" id="IPR027309">
    <property type="entry name" value="P2X_extracellular_dom_sf"/>
</dbReference>
<feature type="binding site" evidence="14">
    <location>
        <begin position="63"/>
        <end position="65"/>
    </location>
    <ligand>
        <name>ATP</name>
        <dbReference type="ChEBI" id="CHEBI:30616"/>
        <note>ligand shared between two neighboring subunits of the homotrimer</note>
    </ligand>
</feature>
<reference evidence="19" key="1">
    <citation type="submission" date="2019-07" db="EMBL/GenBank/DDBJ databases">
        <title>Annotation for the trematode Paragonimus miyazaki's.</title>
        <authorList>
            <person name="Choi Y.-J."/>
        </authorList>
    </citation>
    <scope>NUCLEOTIDE SEQUENCE</scope>
    <source>
        <strain evidence="19">Japan</strain>
    </source>
</reference>
<feature type="glycosylation site" description="N-linked (GlcNAc...) asparagine" evidence="16">
    <location>
        <position position="202"/>
    </location>
</feature>
<feature type="disulfide bond" evidence="15">
    <location>
        <begin position="115"/>
        <end position="181"/>
    </location>
</feature>
<evidence type="ECO:0000256" key="2">
    <source>
        <dbReference type="ARBA" id="ARBA00009848"/>
    </source>
</evidence>
<dbReference type="PRINTS" id="PR01307">
    <property type="entry name" value="P2XRECEPTOR"/>
</dbReference>
<dbReference type="GO" id="GO:0001614">
    <property type="term" value="F:purinergic nucleotide receptor activity"/>
    <property type="evidence" value="ECO:0007669"/>
    <property type="project" value="InterPro"/>
</dbReference>
<comment type="subcellular location">
    <subcellularLocation>
        <location evidence="1">Cell membrane</location>
        <topology evidence="1">Multi-pass membrane protein</topology>
    </subcellularLocation>
</comment>
<sequence>MRSGISILFEYETPKLVTISNHKVGIIHRFFQLVILIYVVCWVLVYEKGYQDDETAKSSVTTKVKGVGYTNLSNDVGIGRRSWDIPDYVIPPLENNAFFVTTNLIVTPKQKLSKCAECPSVFGSQCTSDADCRPEDIVHYGNGERLRRFHLNALSDSSAKTGKCSIQNNESFGTCEIYSWCPLENDTLPLGKTKYIFPMVVNFTLLIKNDVTFEKFNVRRRNIQDWVSKRFLQTCFYDKDHPEYKYCPIFKFSTIFKEAKVNESIFVTGGVIGIDITWDCDLDWDVKYCNPSYAFNRLDDANAPIAKGFNFRYANYYRVNDSLYRDLIKTYGIRFIINVQGTARKFHILPLTMNIGSGLALLGLAPTICDIIVLNLLRYKDIYQRAKFEVITEEQEKLAARKESRARSYSVSATGETDVTVKKKKKRSVAFKTDEGNEVSPELAPNQQNS</sequence>
<dbReference type="PROSITE" id="PS01212">
    <property type="entry name" value="P2X_RECEPTOR"/>
    <property type="match status" value="1"/>
</dbReference>
<feature type="compositionally biased region" description="Polar residues" evidence="17">
    <location>
        <begin position="407"/>
        <end position="417"/>
    </location>
</feature>
<feature type="binding site" evidence="14">
    <location>
        <begin position="310"/>
        <end position="312"/>
    </location>
    <ligand>
        <name>ATP</name>
        <dbReference type="ChEBI" id="CHEBI:30616"/>
        <note>ligand shared between two neighboring subunits of the homotrimer</note>
    </ligand>
</feature>
<dbReference type="OrthoDB" id="494673at2759"/>
<dbReference type="Gene3D" id="1.10.287.940">
    <property type="entry name" value="atp-gated p2x4 ion channel"/>
    <property type="match status" value="1"/>
</dbReference>
<feature type="binding site" evidence="14">
    <location>
        <position position="204"/>
    </location>
    <ligand>
        <name>ATP</name>
        <dbReference type="ChEBI" id="CHEBI:30616"/>
        <note>ligand shared between two neighboring subunits of the homotrimer</note>
    </ligand>
</feature>
<evidence type="ECO:0000256" key="5">
    <source>
        <dbReference type="ARBA" id="ARBA00022692"/>
    </source>
</evidence>
<evidence type="ECO:0000256" key="14">
    <source>
        <dbReference type="PIRSR" id="PIRSR005713-1"/>
    </source>
</evidence>
<keyword evidence="20" id="KW-1185">Reference proteome</keyword>
<feature type="disulfide bond" evidence="15">
    <location>
        <begin position="132"/>
        <end position="175"/>
    </location>
</feature>
<feature type="disulfide bond" evidence="15">
    <location>
        <begin position="235"/>
        <end position="247"/>
    </location>
</feature>
<keyword evidence="9 15" id="KW-1015">Disulfide bond</keyword>
<dbReference type="GO" id="GO:0005524">
    <property type="term" value="F:ATP binding"/>
    <property type="evidence" value="ECO:0007669"/>
    <property type="project" value="UniProtKB-KW"/>
</dbReference>
<evidence type="ECO:0000256" key="3">
    <source>
        <dbReference type="ARBA" id="ARBA00022448"/>
    </source>
</evidence>
<evidence type="ECO:0000256" key="13">
    <source>
        <dbReference type="ARBA" id="ARBA00036634"/>
    </source>
</evidence>
<keyword evidence="10" id="KW-0325">Glycoprotein</keyword>
<accession>A0A8S9Z6V6</accession>
<dbReference type="Gene3D" id="2.60.490.10">
    <property type="entry name" value="atp-gated p2x4 ion channel domain"/>
    <property type="match status" value="1"/>
</dbReference>
<evidence type="ECO:0000256" key="9">
    <source>
        <dbReference type="ARBA" id="ARBA00023157"/>
    </source>
</evidence>
<dbReference type="Proteomes" id="UP000822476">
    <property type="component" value="Unassembled WGS sequence"/>
</dbReference>
<comment type="similarity">
    <text evidence="2">Belongs to the P2X receptor family.</text>
</comment>
<dbReference type="EMBL" id="JTDE01001515">
    <property type="protein sequence ID" value="KAF7258817.1"/>
    <property type="molecule type" value="Genomic_DNA"/>
</dbReference>
<dbReference type="GO" id="GO:0098794">
    <property type="term" value="C:postsynapse"/>
    <property type="evidence" value="ECO:0007669"/>
    <property type="project" value="GOC"/>
</dbReference>
<dbReference type="GO" id="GO:0070588">
    <property type="term" value="P:calcium ion transmembrane transport"/>
    <property type="evidence" value="ECO:0007669"/>
    <property type="project" value="TreeGrafter"/>
</dbReference>
<dbReference type="GO" id="GO:0033198">
    <property type="term" value="P:response to ATP"/>
    <property type="evidence" value="ECO:0007669"/>
    <property type="project" value="InterPro"/>
</dbReference>
<evidence type="ECO:0000256" key="15">
    <source>
        <dbReference type="PIRSR" id="PIRSR005713-2"/>
    </source>
</evidence>
<feature type="disulfide bond" evidence="15">
    <location>
        <begin position="126"/>
        <end position="164"/>
    </location>
</feature>
<keyword evidence="4" id="KW-1003">Cell membrane</keyword>
<evidence type="ECO:0000256" key="11">
    <source>
        <dbReference type="ARBA" id="ARBA00023286"/>
    </source>
</evidence>
<keyword evidence="7" id="KW-0406">Ion transport</keyword>
<keyword evidence="14" id="KW-0547">Nucleotide-binding</keyword>
<evidence type="ECO:0000256" key="1">
    <source>
        <dbReference type="ARBA" id="ARBA00004651"/>
    </source>
</evidence>
<evidence type="ECO:0000256" key="17">
    <source>
        <dbReference type="SAM" id="MobiDB-lite"/>
    </source>
</evidence>
<dbReference type="GO" id="GO:0005886">
    <property type="term" value="C:plasma membrane"/>
    <property type="evidence" value="ECO:0007669"/>
    <property type="project" value="UniProtKB-SubCell"/>
</dbReference>
<feature type="region of interest" description="Disordered" evidence="17">
    <location>
        <begin position="403"/>
        <end position="450"/>
    </location>
</feature>
<dbReference type="InterPro" id="IPR001429">
    <property type="entry name" value="P2X_purnocptor"/>
</dbReference>
<dbReference type="GO" id="GO:0004931">
    <property type="term" value="F:extracellularly ATP-gated monoatomic cation channel activity"/>
    <property type="evidence" value="ECO:0007669"/>
    <property type="project" value="InterPro"/>
</dbReference>
<keyword evidence="3" id="KW-0813">Transport</keyword>
<comment type="caution">
    <text evidence="19">The sequence shown here is derived from an EMBL/GenBank/DDBJ whole genome shotgun (WGS) entry which is preliminary data.</text>
</comment>
<organism evidence="19 20">
    <name type="scientific">Paragonimus skrjabini miyazakii</name>
    <dbReference type="NCBI Taxonomy" id="59628"/>
    <lineage>
        <taxon>Eukaryota</taxon>
        <taxon>Metazoa</taxon>
        <taxon>Spiralia</taxon>
        <taxon>Lophotrochozoa</taxon>
        <taxon>Platyhelminthes</taxon>
        <taxon>Trematoda</taxon>
        <taxon>Digenea</taxon>
        <taxon>Plagiorchiida</taxon>
        <taxon>Troglotremata</taxon>
        <taxon>Troglotrematidae</taxon>
        <taxon>Paragonimus</taxon>
    </lineage>
</organism>
<evidence type="ECO:0000256" key="7">
    <source>
        <dbReference type="ARBA" id="ARBA00023065"/>
    </source>
</evidence>
<evidence type="ECO:0000313" key="19">
    <source>
        <dbReference type="EMBL" id="KAF7258817.1"/>
    </source>
</evidence>
<feature type="transmembrane region" description="Helical" evidence="18">
    <location>
        <begin position="355"/>
        <end position="377"/>
    </location>
</feature>
<dbReference type="AlphaFoldDB" id="A0A8S9Z6V6"/>
<dbReference type="PANTHER" id="PTHR10125">
    <property type="entry name" value="P2X PURINOCEPTOR"/>
    <property type="match status" value="1"/>
</dbReference>
<dbReference type="InterPro" id="IPR059116">
    <property type="entry name" value="P2X_receptor"/>
</dbReference>
<dbReference type="PIRSF" id="PIRSF005713">
    <property type="entry name" value="P2X_purinoceptor"/>
    <property type="match status" value="1"/>
</dbReference>
<keyword evidence="11" id="KW-1071">Ligand-gated ion channel</keyword>
<keyword evidence="5 18" id="KW-0812">Transmembrane</keyword>
<evidence type="ECO:0008006" key="21">
    <source>
        <dbReference type="Google" id="ProtNLM"/>
    </source>
</evidence>
<evidence type="ECO:0000256" key="8">
    <source>
        <dbReference type="ARBA" id="ARBA00023136"/>
    </source>
</evidence>
<proteinExistence type="inferred from homology"/>
<feature type="disulfide bond" evidence="15">
    <location>
        <begin position="280"/>
        <end position="289"/>
    </location>
</feature>
<keyword evidence="8 18" id="KW-0472">Membrane</keyword>
<comment type="catalytic activity">
    <reaction evidence="13">
        <text>Ca(2+)(in) = Ca(2+)(out)</text>
        <dbReference type="Rhea" id="RHEA:29671"/>
        <dbReference type="ChEBI" id="CHEBI:29108"/>
    </reaction>
</comment>
<dbReference type="NCBIfam" id="TIGR00863">
    <property type="entry name" value="P2X"/>
    <property type="match status" value="1"/>
</dbReference>
<keyword evidence="12" id="KW-0407">Ion channel</keyword>
<name>A0A8S9Z6V6_9TREM</name>
<feature type="binding site" evidence="14">
    <location>
        <position position="329"/>
    </location>
    <ligand>
        <name>ATP</name>
        <dbReference type="ChEBI" id="CHEBI:30616"/>
        <note>ligand shared between two neighboring subunits of the homotrimer</note>
    </ligand>
</feature>
<evidence type="ECO:0000256" key="12">
    <source>
        <dbReference type="ARBA" id="ARBA00023303"/>
    </source>
</evidence>
<dbReference type="PANTHER" id="PTHR10125:SF31">
    <property type="entry name" value="P2X RECEPTOR E"/>
    <property type="match status" value="1"/>
</dbReference>
<keyword evidence="14" id="KW-0067">ATP-binding</keyword>
<dbReference type="Pfam" id="PF00864">
    <property type="entry name" value="P2X_receptor"/>
    <property type="match status" value="1"/>
</dbReference>
<evidence type="ECO:0000256" key="4">
    <source>
        <dbReference type="ARBA" id="ARBA00022475"/>
    </source>
</evidence>
<evidence type="ECO:0000256" key="18">
    <source>
        <dbReference type="SAM" id="Phobius"/>
    </source>
</evidence>